<evidence type="ECO:0000256" key="5">
    <source>
        <dbReference type="ARBA" id="ARBA00022741"/>
    </source>
</evidence>
<comment type="function">
    <text evidence="10">One of several proteins that assist in the late maturation steps of the functional core of the 30S ribosomal subunit. Helps release RbfA from mature subunits. May play a role in the assembly of ribosomal proteins into the subunit. Circularly permuted GTPase that catalyzes slow GTP hydrolysis, GTPase activity is stimulated by the 30S ribosomal subunit.</text>
</comment>
<dbReference type="PROSITE" id="PS50936">
    <property type="entry name" value="ENGC_GTPASE"/>
    <property type="match status" value="1"/>
</dbReference>
<dbReference type="InterPro" id="IPR010914">
    <property type="entry name" value="RsgA_GTPase_dom"/>
</dbReference>
<evidence type="ECO:0000256" key="8">
    <source>
        <dbReference type="ARBA" id="ARBA00022884"/>
    </source>
</evidence>
<dbReference type="GO" id="GO:0005525">
    <property type="term" value="F:GTP binding"/>
    <property type="evidence" value="ECO:0007669"/>
    <property type="project" value="UniProtKB-UniRule"/>
</dbReference>
<feature type="binding site" evidence="10">
    <location>
        <begin position="116"/>
        <end position="119"/>
    </location>
    <ligand>
        <name>GTP</name>
        <dbReference type="ChEBI" id="CHEBI:37565"/>
    </ligand>
</feature>
<feature type="binding site" evidence="10">
    <location>
        <position position="263"/>
    </location>
    <ligand>
        <name>Zn(2+)</name>
        <dbReference type="ChEBI" id="CHEBI:29105"/>
    </ligand>
</feature>
<reference evidence="13" key="1">
    <citation type="submission" date="2010-10" db="EMBL/GenBank/DDBJ databases">
        <authorList>
            <consortium name="US DOE Joint Genome Institute (JGI-PGF)"/>
            <person name="Lucas S."/>
            <person name="Copeland A."/>
            <person name="Lapidus A."/>
            <person name="Bruce D."/>
            <person name="Goodwin L."/>
            <person name="Pitluck S."/>
            <person name="Kyrpides N."/>
            <person name="Mavromatis K."/>
            <person name="Detter J.C."/>
            <person name="Han C."/>
            <person name="Land M."/>
            <person name="Hauser L."/>
            <person name="Markowitz V."/>
            <person name="Cheng J.-F."/>
            <person name="Hugenholtz P."/>
            <person name="Woyke T."/>
            <person name="Wu D."/>
            <person name="Pukall R."/>
            <person name="Wahrenburg C."/>
            <person name="Brambilla E."/>
            <person name="Klenk H.-P."/>
            <person name="Eisen J.A."/>
        </authorList>
    </citation>
    <scope>NUCLEOTIDE SEQUENCE [LARGE SCALE GENOMIC DNA]</scope>
    <source>
        <strain evidence="13">DSM 13965</strain>
    </source>
</reference>
<comment type="cofactor">
    <cofactor evidence="10">
        <name>Zn(2+)</name>
        <dbReference type="ChEBI" id="CHEBI:29105"/>
    </cofactor>
    <text evidence="10">Binds 1 zinc ion per subunit.</text>
</comment>
<comment type="similarity">
    <text evidence="10">Belongs to the TRAFAC class YlqF/YawG GTPase family. RsgA subfamily.</text>
</comment>
<feature type="domain" description="CP-type G" evidence="12">
    <location>
        <begin position="67"/>
        <end position="232"/>
    </location>
</feature>
<organism evidence="13 14">
    <name type="scientific">Thermaerobacter subterraneus DSM 13965</name>
    <dbReference type="NCBI Taxonomy" id="867903"/>
    <lineage>
        <taxon>Bacteria</taxon>
        <taxon>Bacillati</taxon>
        <taxon>Bacillota</taxon>
        <taxon>Clostridia</taxon>
        <taxon>Eubacteriales</taxon>
        <taxon>Clostridiales Family XVII. Incertae Sedis</taxon>
        <taxon>Thermaerobacter</taxon>
    </lineage>
</organism>
<dbReference type="eggNOG" id="COG1162">
    <property type="taxonomic scope" value="Bacteria"/>
</dbReference>
<keyword evidence="3 10" id="KW-0479">Metal-binding</keyword>
<feature type="domain" description="EngC GTPase" evidence="11">
    <location>
        <begin position="76"/>
        <end position="230"/>
    </location>
</feature>
<evidence type="ECO:0000256" key="1">
    <source>
        <dbReference type="ARBA" id="ARBA00022490"/>
    </source>
</evidence>
<dbReference type="GO" id="GO:0046872">
    <property type="term" value="F:metal ion binding"/>
    <property type="evidence" value="ECO:0007669"/>
    <property type="project" value="UniProtKB-KW"/>
</dbReference>
<evidence type="ECO:0000259" key="12">
    <source>
        <dbReference type="PROSITE" id="PS51721"/>
    </source>
</evidence>
<reference evidence="13" key="2">
    <citation type="submission" date="2012-10" db="EMBL/GenBank/DDBJ databases">
        <title>Improved high-quality draft of Thermaerobacter subterraneus C21, DSM 13965.</title>
        <authorList>
            <consortium name="DOE Joint Genome Institute"/>
            <person name="Eisen J."/>
            <person name="Huntemann M."/>
            <person name="Wei C.-L."/>
            <person name="Han J."/>
            <person name="Detter J.C."/>
            <person name="Han C."/>
            <person name="Tapia R."/>
            <person name="Chen A."/>
            <person name="Kyrpides N."/>
            <person name="Mavromatis K."/>
            <person name="Markowitz V."/>
            <person name="Szeto E."/>
            <person name="Ivanova N."/>
            <person name="Mikhailova N."/>
            <person name="Ovchinnikova G."/>
            <person name="Pagani I."/>
            <person name="Pati A."/>
            <person name="Goodwin L."/>
            <person name="Nordberg H.P."/>
            <person name="Cantor M.N."/>
            <person name="Hua S.X."/>
            <person name="Woyke T."/>
            <person name="Eisen J."/>
            <person name="Klenk H.-P."/>
        </authorList>
    </citation>
    <scope>NUCLEOTIDE SEQUENCE [LARGE SCALE GENOMIC DNA]</scope>
    <source>
        <strain evidence="13">DSM 13965</strain>
    </source>
</reference>
<evidence type="ECO:0000313" key="14">
    <source>
        <dbReference type="Proteomes" id="UP000005710"/>
    </source>
</evidence>
<dbReference type="CDD" id="cd01854">
    <property type="entry name" value="YjeQ_EngC"/>
    <property type="match status" value="1"/>
</dbReference>
<dbReference type="GO" id="GO:0003924">
    <property type="term" value="F:GTPase activity"/>
    <property type="evidence" value="ECO:0007669"/>
    <property type="project" value="UniProtKB-UniRule"/>
</dbReference>
<dbReference type="NCBIfam" id="TIGR00157">
    <property type="entry name" value="ribosome small subunit-dependent GTPase A"/>
    <property type="match status" value="1"/>
</dbReference>
<dbReference type="STRING" id="867903.ThesuDRAFT_00329"/>
<keyword evidence="6 10" id="KW-0378">Hydrolase</keyword>
<evidence type="ECO:0000259" key="11">
    <source>
        <dbReference type="PROSITE" id="PS50936"/>
    </source>
</evidence>
<keyword evidence="4 10" id="KW-0699">rRNA-binding</keyword>
<evidence type="ECO:0000256" key="6">
    <source>
        <dbReference type="ARBA" id="ARBA00022801"/>
    </source>
</evidence>
<sequence length="304" mass="33254">MVSLRTGTVVKAQTNLYEVRLDGEEQVILCALRGRLRRQAGDVLTGDRVEVALQDGGAAIERVLPRRNRLVRPPIANVDRVLLVQSLQEPDPVPILMDRVIVQAEAMDLPVVIAFTKLDRVARAPEDPLPGWAARLVEGYRLAGYPVHLLAAPRGWGVEGLAAALREGVTVVAGPSGAGKSTLLNALQPGLNLATGEVSRKLGRGRHTTRFVELLPLAGGGWVADTPGFSKLELPELEPEELGDLWPEIRRAAPGCRFRGCLHRSEPGCAVRAARDQGQIASWRYQNYLVLLSEVEERLAERYR</sequence>
<protein>
    <recommendedName>
        <fullName evidence="10">Small ribosomal subunit biogenesis GTPase RsgA</fullName>
        <ecNumber evidence="10">3.6.1.-</ecNumber>
    </recommendedName>
</protein>
<dbReference type="EC" id="3.6.1.-" evidence="10"/>
<evidence type="ECO:0000256" key="9">
    <source>
        <dbReference type="ARBA" id="ARBA00023134"/>
    </source>
</evidence>
<dbReference type="HAMAP" id="MF_01820">
    <property type="entry name" value="GTPase_RsgA"/>
    <property type="match status" value="1"/>
</dbReference>
<proteinExistence type="inferred from homology"/>
<dbReference type="Gene3D" id="2.40.50.140">
    <property type="entry name" value="Nucleic acid-binding proteins"/>
    <property type="match status" value="1"/>
</dbReference>
<gene>
    <name evidence="10" type="primary">rsgA</name>
    <name evidence="13" type="ORF">ThesuDRAFT_00329</name>
</gene>
<dbReference type="GO" id="GO:0019843">
    <property type="term" value="F:rRNA binding"/>
    <property type="evidence" value="ECO:0007669"/>
    <property type="project" value="UniProtKB-KW"/>
</dbReference>
<dbReference type="RefSeq" id="WP_006905025.1">
    <property type="nucleotide sequence ID" value="NZ_JH976536.1"/>
</dbReference>
<accession>K6PLI2</accession>
<keyword evidence="5 10" id="KW-0547">Nucleotide-binding</keyword>
<dbReference type="AlphaFoldDB" id="K6PLI2"/>
<evidence type="ECO:0000256" key="7">
    <source>
        <dbReference type="ARBA" id="ARBA00022833"/>
    </source>
</evidence>
<dbReference type="InterPro" id="IPR012340">
    <property type="entry name" value="NA-bd_OB-fold"/>
</dbReference>
<keyword evidence="2 10" id="KW-0690">Ribosome biogenesis</keyword>
<dbReference type="Gene3D" id="1.10.40.50">
    <property type="entry name" value="Probable gtpase engc, domain 3"/>
    <property type="match status" value="1"/>
</dbReference>
<keyword evidence="7 10" id="KW-0862">Zinc</keyword>
<comment type="subunit">
    <text evidence="10">Monomer. Associates with 30S ribosomal subunit, binds 16S rRNA.</text>
</comment>
<comment type="caution">
    <text evidence="13">The sequence shown here is derived from an EMBL/GenBank/DDBJ whole genome shotgun (WGS) entry which is preliminary data.</text>
</comment>
<dbReference type="GO" id="GO:0042274">
    <property type="term" value="P:ribosomal small subunit biogenesis"/>
    <property type="evidence" value="ECO:0007669"/>
    <property type="project" value="UniProtKB-UniRule"/>
</dbReference>
<dbReference type="Gene3D" id="3.40.50.300">
    <property type="entry name" value="P-loop containing nucleotide triphosphate hydrolases"/>
    <property type="match status" value="1"/>
</dbReference>
<evidence type="ECO:0000313" key="13">
    <source>
        <dbReference type="EMBL" id="EKP93732.1"/>
    </source>
</evidence>
<evidence type="ECO:0000256" key="4">
    <source>
        <dbReference type="ARBA" id="ARBA00022730"/>
    </source>
</evidence>
<dbReference type="SUPFAM" id="SSF52540">
    <property type="entry name" value="P-loop containing nucleoside triphosphate hydrolases"/>
    <property type="match status" value="1"/>
</dbReference>
<keyword evidence="14" id="KW-1185">Reference proteome</keyword>
<feature type="binding site" evidence="10">
    <location>
        <begin position="174"/>
        <end position="182"/>
    </location>
    <ligand>
        <name>GTP</name>
        <dbReference type="ChEBI" id="CHEBI:37565"/>
    </ligand>
</feature>
<dbReference type="InterPro" id="IPR031944">
    <property type="entry name" value="RsgA_N"/>
</dbReference>
<dbReference type="PANTHER" id="PTHR32120">
    <property type="entry name" value="SMALL RIBOSOMAL SUBUNIT BIOGENESIS GTPASE RSGA"/>
    <property type="match status" value="1"/>
</dbReference>
<dbReference type="Pfam" id="PF03193">
    <property type="entry name" value="RsgA_GTPase"/>
    <property type="match status" value="1"/>
</dbReference>
<evidence type="ECO:0000256" key="2">
    <source>
        <dbReference type="ARBA" id="ARBA00022517"/>
    </source>
</evidence>
<dbReference type="InterPro" id="IPR030378">
    <property type="entry name" value="G_CP_dom"/>
</dbReference>
<dbReference type="EMBL" id="AENY02000005">
    <property type="protein sequence ID" value="EKP93732.1"/>
    <property type="molecule type" value="Genomic_DNA"/>
</dbReference>
<dbReference type="PROSITE" id="PS51721">
    <property type="entry name" value="G_CP"/>
    <property type="match status" value="1"/>
</dbReference>
<dbReference type="Pfam" id="PF16745">
    <property type="entry name" value="RsgA_N"/>
    <property type="match status" value="1"/>
</dbReference>
<dbReference type="SUPFAM" id="SSF50249">
    <property type="entry name" value="Nucleic acid-binding proteins"/>
    <property type="match status" value="1"/>
</dbReference>
<keyword evidence="1 10" id="KW-0963">Cytoplasm</keyword>
<dbReference type="HOGENOM" id="CLU_033617_2_1_9"/>
<dbReference type="PANTHER" id="PTHR32120:SF11">
    <property type="entry name" value="SMALL RIBOSOMAL SUBUNIT BIOGENESIS GTPASE RSGA 1, MITOCHONDRIAL-RELATED"/>
    <property type="match status" value="1"/>
</dbReference>
<evidence type="ECO:0000256" key="3">
    <source>
        <dbReference type="ARBA" id="ARBA00022723"/>
    </source>
</evidence>
<keyword evidence="8 10" id="KW-0694">RNA-binding</keyword>
<dbReference type="InterPro" id="IPR004881">
    <property type="entry name" value="Ribosome_biogen_GTPase_RsgA"/>
</dbReference>
<dbReference type="InterPro" id="IPR027417">
    <property type="entry name" value="P-loop_NTPase"/>
</dbReference>
<dbReference type="GO" id="GO:0005737">
    <property type="term" value="C:cytoplasm"/>
    <property type="evidence" value="ECO:0007669"/>
    <property type="project" value="UniProtKB-SubCell"/>
</dbReference>
<dbReference type="Proteomes" id="UP000005710">
    <property type="component" value="Unassembled WGS sequence"/>
</dbReference>
<evidence type="ECO:0000256" key="10">
    <source>
        <dbReference type="HAMAP-Rule" id="MF_01820"/>
    </source>
</evidence>
<comment type="subcellular location">
    <subcellularLocation>
        <location evidence="10">Cytoplasm</location>
    </subcellularLocation>
</comment>
<feature type="binding site" evidence="10">
    <location>
        <position position="261"/>
    </location>
    <ligand>
        <name>Zn(2+)</name>
        <dbReference type="ChEBI" id="CHEBI:29105"/>
    </ligand>
</feature>
<name>K6PLI2_9FIRM</name>
<feature type="binding site" evidence="10">
    <location>
        <position position="256"/>
    </location>
    <ligand>
        <name>Zn(2+)</name>
        <dbReference type="ChEBI" id="CHEBI:29105"/>
    </ligand>
</feature>
<keyword evidence="9 10" id="KW-0342">GTP-binding</keyword>
<feature type="binding site" evidence="10">
    <location>
        <position position="269"/>
    </location>
    <ligand>
        <name>Zn(2+)</name>
        <dbReference type="ChEBI" id="CHEBI:29105"/>
    </ligand>
</feature>